<name>A0ABT1HF00_9NOCA</name>
<dbReference type="Pfam" id="PF05305">
    <property type="entry name" value="DUF732"/>
    <property type="match status" value="1"/>
</dbReference>
<feature type="signal peptide" evidence="2">
    <location>
        <begin position="1"/>
        <end position="24"/>
    </location>
</feature>
<sequence length="174" mass="16811">MSGLWVRIVTAAAGLTLTVGVATACGSSDSTVSAPSSSDAPVSSSAPTSSSASSSAPSSGAVSSSDSSLPATAPQDTPAPSNFPGGAAPAPQGSKGAAYLAELKRQNVTIPNDPDNSIALSSAEFVCSERAKKSPASQIKTFVTAIVGSGTTDPTAAAATADKVIAAASSTYCK</sequence>
<dbReference type="EMBL" id="JAMTCJ010000002">
    <property type="protein sequence ID" value="MCP2176268.1"/>
    <property type="molecule type" value="Genomic_DNA"/>
</dbReference>
<reference evidence="4 5" key="1">
    <citation type="submission" date="2022-06" db="EMBL/GenBank/DDBJ databases">
        <title>Genomic Encyclopedia of Archaeal and Bacterial Type Strains, Phase II (KMG-II): from individual species to whole genera.</title>
        <authorList>
            <person name="Goeker M."/>
        </authorList>
    </citation>
    <scope>NUCLEOTIDE SEQUENCE [LARGE SCALE GENOMIC DNA]</scope>
    <source>
        <strain evidence="4 5">DSM 44693</strain>
    </source>
</reference>
<evidence type="ECO:0000256" key="1">
    <source>
        <dbReference type="SAM" id="MobiDB-lite"/>
    </source>
</evidence>
<organism evidence="4 5">
    <name type="scientific">Williamsia maris</name>
    <dbReference type="NCBI Taxonomy" id="72806"/>
    <lineage>
        <taxon>Bacteria</taxon>
        <taxon>Bacillati</taxon>
        <taxon>Actinomycetota</taxon>
        <taxon>Actinomycetes</taxon>
        <taxon>Mycobacteriales</taxon>
        <taxon>Nocardiaceae</taxon>
        <taxon>Williamsia</taxon>
    </lineage>
</organism>
<gene>
    <name evidence="4" type="ORF">LX13_002087</name>
</gene>
<evidence type="ECO:0000259" key="3">
    <source>
        <dbReference type="Pfam" id="PF05305"/>
    </source>
</evidence>
<dbReference type="Proteomes" id="UP001206895">
    <property type="component" value="Unassembled WGS sequence"/>
</dbReference>
<keyword evidence="2" id="KW-0732">Signal</keyword>
<evidence type="ECO:0000313" key="4">
    <source>
        <dbReference type="EMBL" id="MCP2176268.1"/>
    </source>
</evidence>
<feature type="domain" description="DUF732" evidence="3">
    <location>
        <begin position="98"/>
        <end position="173"/>
    </location>
</feature>
<dbReference type="InterPro" id="IPR007969">
    <property type="entry name" value="DUF732"/>
</dbReference>
<evidence type="ECO:0000256" key="2">
    <source>
        <dbReference type="SAM" id="SignalP"/>
    </source>
</evidence>
<feature type="compositionally biased region" description="Low complexity" evidence="1">
    <location>
        <begin position="27"/>
        <end position="74"/>
    </location>
</feature>
<keyword evidence="5" id="KW-1185">Reference proteome</keyword>
<protein>
    <recommendedName>
        <fullName evidence="3">DUF732 domain-containing protein</fullName>
    </recommendedName>
</protein>
<feature type="region of interest" description="Disordered" evidence="1">
    <location>
        <begin position="26"/>
        <end position="97"/>
    </location>
</feature>
<accession>A0ABT1HF00</accession>
<dbReference type="PROSITE" id="PS51257">
    <property type="entry name" value="PROKAR_LIPOPROTEIN"/>
    <property type="match status" value="1"/>
</dbReference>
<evidence type="ECO:0000313" key="5">
    <source>
        <dbReference type="Proteomes" id="UP001206895"/>
    </source>
</evidence>
<comment type="caution">
    <text evidence="4">The sequence shown here is derived from an EMBL/GenBank/DDBJ whole genome shotgun (WGS) entry which is preliminary data.</text>
</comment>
<proteinExistence type="predicted"/>
<feature type="chain" id="PRO_5046939588" description="DUF732 domain-containing protein" evidence="2">
    <location>
        <begin position="25"/>
        <end position="174"/>
    </location>
</feature>